<gene>
    <name evidence="1" type="primary">cmr3</name>
    <name evidence="1" type="ORF">ENG47_00195</name>
</gene>
<dbReference type="CDD" id="cd09748">
    <property type="entry name" value="Cmr3_III-B"/>
    <property type="match status" value="1"/>
</dbReference>
<dbReference type="InterPro" id="IPR019117">
    <property type="entry name" value="CRISPR-assoc_protein_Cmr3"/>
</dbReference>
<dbReference type="InterPro" id="IPR010165">
    <property type="entry name" value="CRISPR-Cmr3_IIIB"/>
</dbReference>
<dbReference type="Gene3D" id="3.30.70.2940">
    <property type="match status" value="1"/>
</dbReference>
<dbReference type="Pfam" id="PF09700">
    <property type="entry name" value="Cas_Cmr3"/>
    <property type="match status" value="1"/>
</dbReference>
<dbReference type="AlphaFoldDB" id="A0A7V0MY71"/>
<proteinExistence type="predicted"/>
<reference evidence="1" key="1">
    <citation type="journal article" date="2020" name="mSystems">
        <title>Genome- and Community-Level Interaction Insights into Carbon Utilization and Element Cycling Functions of Hydrothermarchaeota in Hydrothermal Sediment.</title>
        <authorList>
            <person name="Zhou Z."/>
            <person name="Liu Y."/>
            <person name="Xu W."/>
            <person name="Pan J."/>
            <person name="Luo Z.H."/>
            <person name="Li M."/>
        </authorList>
    </citation>
    <scope>NUCLEOTIDE SEQUENCE [LARGE SCALE GENOMIC DNA]</scope>
    <source>
        <strain evidence="1">HyVt-219</strain>
    </source>
</reference>
<name>A0A7V0MY71_UNCAE</name>
<dbReference type="NCBIfam" id="TIGR01888">
    <property type="entry name" value="cas_cmr3"/>
    <property type="match status" value="1"/>
</dbReference>
<protein>
    <submittedName>
        <fullName evidence="1">Type III-B CRISPR module-associated protein Cmr3</fullName>
    </submittedName>
</protein>
<evidence type="ECO:0000313" key="1">
    <source>
        <dbReference type="EMBL" id="HDN84160.1"/>
    </source>
</evidence>
<organism evidence="1">
    <name type="scientific">Aerophobetes bacterium</name>
    <dbReference type="NCBI Taxonomy" id="2030807"/>
    <lineage>
        <taxon>Bacteria</taxon>
        <taxon>Candidatus Aerophobota</taxon>
    </lineage>
</organism>
<sequence>MYRPTFYSSLYIKRRKGVKIFIEPLDVLFFRDGRPFTAGEQHLAQSIFPPTSLTFQGAIRTNILKQTGILTSPHRLKSFWQGTDEICDIIGSSQDYGKLRIMGPFIAKKEGDNIVEYFVTPSDIVRTKESGKLHMLRPLKEGLFISDITQDFKGIRPLWVRKKENLKRIPGYISKVDLERYLLDAISDIQVVHEDSFLARDPRLGITLQDGIKISREGLLYIAEFLKLKEKWGFTLDVHLENGEGLEKYLPESGFFYLGGERRAAFYFKIKEGNWLDLRENIKEKVGKKKRFKLIFLTPAYSDQGWYATWMENGEKGEVKFKWVSACVRNFISIGGWNIAKRYPRPMGRFIPPGSVYYFELEKGLDGLFKEFWLRPISEKYREIGFGLTLIGYWDYT</sequence>
<dbReference type="EMBL" id="DRBC01000015">
    <property type="protein sequence ID" value="HDN84160.1"/>
    <property type="molecule type" value="Genomic_DNA"/>
</dbReference>
<dbReference type="Proteomes" id="UP000885660">
    <property type="component" value="Unassembled WGS sequence"/>
</dbReference>
<comment type="caution">
    <text evidence="1">The sequence shown here is derived from an EMBL/GenBank/DDBJ whole genome shotgun (WGS) entry which is preliminary data.</text>
</comment>
<dbReference type="Gene3D" id="2.60.40.4350">
    <property type="match status" value="1"/>
</dbReference>
<accession>A0A7V0MY71</accession>